<dbReference type="RefSeq" id="WP_207246570.1">
    <property type="nucleotide sequence ID" value="NZ_JAFMOF010000001.1"/>
</dbReference>
<dbReference type="AlphaFoldDB" id="A0A939FGU2"/>
<reference evidence="2" key="1">
    <citation type="submission" date="2021-03" db="EMBL/GenBank/DDBJ databases">
        <title>Streptomyces strains.</title>
        <authorList>
            <person name="Lund M.B."/>
            <person name="Toerring T."/>
        </authorList>
    </citation>
    <scope>NUCLEOTIDE SEQUENCE</scope>
    <source>
        <strain evidence="2">JCM 4242</strain>
    </source>
</reference>
<organism evidence="2 3">
    <name type="scientific">Streptomyces triculaminicus</name>
    <dbReference type="NCBI Taxonomy" id="2816232"/>
    <lineage>
        <taxon>Bacteria</taxon>
        <taxon>Bacillati</taxon>
        <taxon>Actinomycetota</taxon>
        <taxon>Actinomycetes</taxon>
        <taxon>Kitasatosporales</taxon>
        <taxon>Streptomycetaceae</taxon>
        <taxon>Streptomyces</taxon>
    </lineage>
</organism>
<comment type="caution">
    <text evidence="2">The sequence shown here is derived from an EMBL/GenBank/DDBJ whole genome shotgun (WGS) entry which is preliminary data.</text>
</comment>
<dbReference type="InterPro" id="IPR021903">
    <property type="entry name" value="DUF3515"/>
</dbReference>
<dbReference type="Pfam" id="PF12028">
    <property type="entry name" value="DUF3515"/>
    <property type="match status" value="1"/>
</dbReference>
<evidence type="ECO:0000313" key="2">
    <source>
        <dbReference type="EMBL" id="MBO0651635.1"/>
    </source>
</evidence>
<sequence length="167" mass="18010">MRSLRCRFLRPGAVVMLLAVAGCSSGGTADARPEPRPSGEETRYCRALLAALPGEVNGAKRRDGGRGSEFSAAWGRPSVVLRCGVGRPLVVTEGHKSYDPYAPTMEIDGVEWLLEPQRDGSVRCTTSKRRAWVEVTVPKEYMGKAGGISLLTDLADAVKKTVPFGYI</sequence>
<proteinExistence type="predicted"/>
<evidence type="ECO:0000256" key="1">
    <source>
        <dbReference type="SAM" id="SignalP"/>
    </source>
</evidence>
<dbReference type="EMBL" id="JAFMOF010000001">
    <property type="protein sequence ID" value="MBO0651635.1"/>
    <property type="molecule type" value="Genomic_DNA"/>
</dbReference>
<keyword evidence="1" id="KW-0732">Signal</keyword>
<name>A0A939FGU2_9ACTN</name>
<feature type="chain" id="PRO_5039501997" evidence="1">
    <location>
        <begin position="22"/>
        <end position="167"/>
    </location>
</feature>
<gene>
    <name evidence="2" type="ORF">J1792_02085</name>
</gene>
<feature type="signal peptide" evidence="1">
    <location>
        <begin position="1"/>
        <end position="21"/>
    </location>
</feature>
<dbReference type="PROSITE" id="PS51257">
    <property type="entry name" value="PROKAR_LIPOPROTEIN"/>
    <property type="match status" value="1"/>
</dbReference>
<keyword evidence="3" id="KW-1185">Reference proteome</keyword>
<evidence type="ECO:0000313" key="3">
    <source>
        <dbReference type="Proteomes" id="UP000664781"/>
    </source>
</evidence>
<protein>
    <submittedName>
        <fullName evidence="2">DUF3515 domain-containing protein</fullName>
    </submittedName>
</protein>
<dbReference type="Proteomes" id="UP000664781">
    <property type="component" value="Unassembled WGS sequence"/>
</dbReference>
<accession>A0A939FGU2</accession>